<accession>A0A9Q3BG77</accession>
<dbReference type="EMBL" id="AVOT02000863">
    <property type="protein sequence ID" value="MBW0464719.1"/>
    <property type="molecule type" value="Genomic_DNA"/>
</dbReference>
<feature type="compositionally biased region" description="Polar residues" evidence="1">
    <location>
        <begin position="1"/>
        <end position="12"/>
    </location>
</feature>
<comment type="caution">
    <text evidence="2">The sequence shown here is derived from an EMBL/GenBank/DDBJ whole genome shotgun (WGS) entry which is preliminary data.</text>
</comment>
<feature type="compositionally biased region" description="Low complexity" evidence="1">
    <location>
        <begin position="323"/>
        <end position="340"/>
    </location>
</feature>
<protein>
    <recommendedName>
        <fullName evidence="4">Mediator of RNA polymerase II transcription subunit 25</fullName>
    </recommendedName>
</protein>
<feature type="region of interest" description="Disordered" evidence="1">
    <location>
        <begin position="976"/>
        <end position="1016"/>
    </location>
</feature>
<feature type="compositionally biased region" description="Low complexity" evidence="1">
    <location>
        <begin position="694"/>
        <end position="703"/>
    </location>
</feature>
<feature type="region of interest" description="Disordered" evidence="1">
    <location>
        <begin position="389"/>
        <end position="420"/>
    </location>
</feature>
<keyword evidence="3" id="KW-1185">Reference proteome</keyword>
<sequence>MISTNPIINLQSSDHKPTDQTSNHHNNNASNHHSVVVSCVFCIDGTIKGQANWKNFGNQYLLSYLRKLQLLYPNASYRLTPIFFTSLPPTAPPNHSIIQPLPFLDLNQFTLVIQDLLTSKFNSTSPNFNHSADQFTYGGDDPAILEALVRALELLDRNLNSKSARRHSKSQHRYDPDAVHYKHIVVITSTDIGPPGVLYNPKNVIGFDPAIDDLPKTIPILNQKAQYDGVTFHDLAGRYKKDQIGKWNWQEKQIGLLEQKSIILGLISIACTPRLISFIARHLGPHEYHHTRQQSPLRPLFKNHTIIMGGFTGLTSSPLKRAAALSSNSSTPQSLSQTPNLSTSQPFSQTPNLSASKTPISKSGHDDQIVTSNKRLHTESEDNRFQVNSTPAQFSGLTPNQSTSSINRTVFAPSTNNTTDVEFPNIISPIERQRRVGDAPAGQQPNLNSQTLPASMTSTQNATITDTTLAQGLPLLIAGNKLAAAPQATSSINSSANMTPINLGQLFGHSQPPSSSATNTSIDAAPTDDLSRALALLGGSTVGNSAPFLRQNTSIQVKPPNFRPPSQTGQTAQSLTSPQRQPQPSPHQSSSHDSVSQLGQQIQHQMLQKQQQVFHQQLQAKQQQQQQFQQFQQLQESQKQQQQQTLSQLTTTTSHASYHPLISQENSDPLKFSYQQQSIGSSAQAASGLLPPASILSASPSQPRLQSSQVNADSNPSRVINPTHRALMEAAQQKARVELSNIEAKLKAGEISEEQFKVYAMRVKTMVTETLRSYAVNAQVVQNQGQARGGPTPNVRIPTSADGQIVWQGTLLWKLSIPGNESQKREVSIPIGAIANPNHVSTETVRLAALSWPKIWRVDGIRQTNMSELSSQATVCRPSGFSLHLLSKDSHNNNVMISNEDLYIKFCESLGGGMSSMVVFNEMRHGAVLLYNKNLRSLFALVFQRTPLPSTLLPTSSPSVRPSPGMLNQSSYAQTTIGQKQQMMAQQHQHQHKQPSLIQQLQPRQHHQNNLRLNKN</sequence>
<feature type="compositionally biased region" description="Low complexity" evidence="1">
    <location>
        <begin position="573"/>
        <end position="603"/>
    </location>
</feature>
<feature type="region of interest" description="Disordered" evidence="1">
    <location>
        <begin position="694"/>
        <end position="718"/>
    </location>
</feature>
<evidence type="ECO:0000256" key="1">
    <source>
        <dbReference type="SAM" id="MobiDB-lite"/>
    </source>
</evidence>
<dbReference type="AlphaFoldDB" id="A0A9Q3BG77"/>
<feature type="compositionally biased region" description="Basic residues" evidence="1">
    <location>
        <begin position="1004"/>
        <end position="1016"/>
    </location>
</feature>
<feature type="compositionally biased region" description="Polar residues" evidence="1">
    <location>
        <begin position="704"/>
        <end position="718"/>
    </location>
</feature>
<gene>
    <name evidence="2" type="ORF">O181_004434</name>
</gene>
<evidence type="ECO:0000313" key="2">
    <source>
        <dbReference type="EMBL" id="MBW0464719.1"/>
    </source>
</evidence>
<evidence type="ECO:0000313" key="3">
    <source>
        <dbReference type="Proteomes" id="UP000765509"/>
    </source>
</evidence>
<proteinExistence type="predicted"/>
<organism evidence="2 3">
    <name type="scientific">Austropuccinia psidii MF-1</name>
    <dbReference type="NCBI Taxonomy" id="1389203"/>
    <lineage>
        <taxon>Eukaryota</taxon>
        <taxon>Fungi</taxon>
        <taxon>Dikarya</taxon>
        <taxon>Basidiomycota</taxon>
        <taxon>Pucciniomycotina</taxon>
        <taxon>Pucciniomycetes</taxon>
        <taxon>Pucciniales</taxon>
        <taxon>Sphaerophragmiaceae</taxon>
        <taxon>Austropuccinia</taxon>
    </lineage>
</organism>
<dbReference type="Proteomes" id="UP000765509">
    <property type="component" value="Unassembled WGS sequence"/>
</dbReference>
<feature type="region of interest" description="Disordered" evidence="1">
    <location>
        <begin position="434"/>
        <end position="460"/>
    </location>
</feature>
<feature type="compositionally biased region" description="Polar residues" evidence="1">
    <location>
        <begin position="511"/>
        <end position="522"/>
    </location>
</feature>
<dbReference type="OrthoDB" id="2505695at2759"/>
<feature type="compositionally biased region" description="Polar residues" evidence="1">
    <location>
        <begin position="443"/>
        <end position="460"/>
    </location>
</feature>
<feature type="region of interest" description="Disordered" evidence="1">
    <location>
        <begin position="556"/>
        <end position="603"/>
    </location>
</feature>
<feature type="region of interest" description="Disordered" evidence="1">
    <location>
        <begin position="1"/>
        <end position="29"/>
    </location>
</feature>
<feature type="region of interest" description="Disordered" evidence="1">
    <location>
        <begin position="503"/>
        <end position="524"/>
    </location>
</feature>
<feature type="compositionally biased region" description="Polar residues" evidence="1">
    <location>
        <begin position="341"/>
        <end position="361"/>
    </location>
</feature>
<reference evidence="2" key="1">
    <citation type="submission" date="2021-03" db="EMBL/GenBank/DDBJ databases">
        <title>Draft genome sequence of rust myrtle Austropuccinia psidii MF-1, a brazilian biotype.</title>
        <authorList>
            <person name="Quecine M.C."/>
            <person name="Pachon D.M.R."/>
            <person name="Bonatelli M.L."/>
            <person name="Correr F.H."/>
            <person name="Franceschini L.M."/>
            <person name="Leite T.F."/>
            <person name="Margarido G.R.A."/>
            <person name="Almeida C.A."/>
            <person name="Ferrarezi J.A."/>
            <person name="Labate C.A."/>
        </authorList>
    </citation>
    <scope>NUCLEOTIDE SEQUENCE</scope>
    <source>
        <strain evidence="2">MF-1</strain>
    </source>
</reference>
<feature type="compositionally biased region" description="Low complexity" evidence="1">
    <location>
        <begin position="979"/>
        <end position="988"/>
    </location>
</feature>
<evidence type="ECO:0008006" key="4">
    <source>
        <dbReference type="Google" id="ProtNLM"/>
    </source>
</evidence>
<feature type="region of interest" description="Disordered" evidence="1">
    <location>
        <begin position="322"/>
        <end position="367"/>
    </location>
</feature>
<name>A0A9Q3BG77_9BASI</name>